<evidence type="ECO:0008006" key="2">
    <source>
        <dbReference type="Google" id="ProtNLM"/>
    </source>
</evidence>
<dbReference type="AlphaFoldDB" id="A0A382ZQH8"/>
<dbReference type="EMBL" id="UINC01185792">
    <property type="protein sequence ID" value="SVD97673.1"/>
    <property type="molecule type" value="Genomic_DNA"/>
</dbReference>
<gene>
    <name evidence="1" type="ORF">METZ01_LOCUS450527</name>
</gene>
<proteinExistence type="predicted"/>
<evidence type="ECO:0000313" key="1">
    <source>
        <dbReference type="EMBL" id="SVD97673.1"/>
    </source>
</evidence>
<organism evidence="1">
    <name type="scientific">marine metagenome</name>
    <dbReference type="NCBI Taxonomy" id="408172"/>
    <lineage>
        <taxon>unclassified sequences</taxon>
        <taxon>metagenomes</taxon>
        <taxon>ecological metagenomes</taxon>
    </lineage>
</organism>
<accession>A0A382ZQH8</accession>
<protein>
    <recommendedName>
        <fullName evidence="2">DUF1800 domain-containing protein</fullName>
    </recommendedName>
</protein>
<feature type="non-terminal residue" evidence="1">
    <location>
        <position position="162"/>
    </location>
</feature>
<dbReference type="Pfam" id="PF08811">
    <property type="entry name" value="DUF1800"/>
    <property type="match status" value="1"/>
</dbReference>
<dbReference type="InterPro" id="IPR014917">
    <property type="entry name" value="DUF1800"/>
</dbReference>
<name>A0A382ZQH8_9ZZZZ</name>
<sequence length="162" mass="18428">MSSEDKLMISHLLRRAGFGTTPEELERYLSLGYENTVEELLNPKIPGNMSNDVIFRLFPEYHASIGPDAPANWAYRMVTTQCPLQEKIALFWHGVFATACDKLNYPLVGLNQVEMFRNSGFGKFDNLLVELSKDPAMIIFLDNQTNHKGAINENYGREILEL</sequence>
<reference evidence="1" key="1">
    <citation type="submission" date="2018-05" db="EMBL/GenBank/DDBJ databases">
        <authorList>
            <person name="Lanie J.A."/>
            <person name="Ng W.-L."/>
            <person name="Kazmierczak K.M."/>
            <person name="Andrzejewski T.M."/>
            <person name="Davidsen T.M."/>
            <person name="Wayne K.J."/>
            <person name="Tettelin H."/>
            <person name="Glass J.I."/>
            <person name="Rusch D."/>
            <person name="Podicherti R."/>
            <person name="Tsui H.-C.T."/>
            <person name="Winkler M.E."/>
        </authorList>
    </citation>
    <scope>NUCLEOTIDE SEQUENCE</scope>
</reference>